<dbReference type="PANTHER" id="PTHR33112:SF10">
    <property type="entry name" value="TOL"/>
    <property type="match status" value="1"/>
</dbReference>
<dbReference type="InterPro" id="IPR010730">
    <property type="entry name" value="HET"/>
</dbReference>
<dbReference type="Pfam" id="PF06985">
    <property type="entry name" value="HET"/>
    <property type="match status" value="1"/>
</dbReference>
<dbReference type="OrthoDB" id="5362512at2759"/>
<evidence type="ECO:0000313" key="2">
    <source>
        <dbReference type="EMBL" id="EKG19732.1"/>
    </source>
</evidence>
<name>K2S3X5_MACPH</name>
<gene>
    <name evidence="2" type="ORF">MPH_02980</name>
</gene>
<dbReference type="AlphaFoldDB" id="K2S3X5"/>
<protein>
    <submittedName>
        <fullName evidence="2">Heterokaryon incompatibility</fullName>
    </submittedName>
</protein>
<sequence>MLRHAEFGKFKEGIDVESLPATFKDAISATARLGLRYLWIDALCIIQDSREDWMREAATMSKVYSYTFLTLAAAASENSAGGLYRSRSPCAVNGVKLKITWPGYAEGEFYCVPDDPWLKAVHRSPLLERAWVFQERLLSSRTVYFAFDQLYWECGELYASELYPYGGPWDLEFRQKQFDVAPRLPNGIQPAEDGRFKHAYTAMFLRTPSADWTSPEEFPYIWVSIVTQYSIGRLTYEKDKLMAISGVANRMAMLVGGDEYVAGLWRSSLPLLLLWHSRQRRSRPTSYQAPTWSWASLLGPVNMDFMFRAQNPPDIAIDVLKVSTTHPPGSAATGPVIDASLSVRGPLCEATATKSLRRNLTGPLSSPFYTKSLGKYEKCTMQPFRIESTLILHKKGLQTSYPSTVFFDRDPSKYSRIFCLKIATSDVRHPWGIVSMDCGLILAPTAVRGQFIRIGYFEIAPAKMRRPWRANRGLQRRDHRELEASLFKGSCVKSRFYEEFDGGDRYTITII</sequence>
<comment type="caution">
    <text evidence="2">The sequence shown here is derived from an EMBL/GenBank/DDBJ whole genome shotgun (WGS) entry which is preliminary data.</text>
</comment>
<organism evidence="2 3">
    <name type="scientific">Macrophomina phaseolina (strain MS6)</name>
    <name type="common">Charcoal rot fungus</name>
    <dbReference type="NCBI Taxonomy" id="1126212"/>
    <lineage>
        <taxon>Eukaryota</taxon>
        <taxon>Fungi</taxon>
        <taxon>Dikarya</taxon>
        <taxon>Ascomycota</taxon>
        <taxon>Pezizomycotina</taxon>
        <taxon>Dothideomycetes</taxon>
        <taxon>Dothideomycetes incertae sedis</taxon>
        <taxon>Botryosphaeriales</taxon>
        <taxon>Botryosphaeriaceae</taxon>
        <taxon>Macrophomina</taxon>
    </lineage>
</organism>
<accession>K2S3X5</accession>
<proteinExistence type="predicted"/>
<dbReference type="InParanoid" id="K2S3X5"/>
<dbReference type="eggNOG" id="ENOG502SKXB">
    <property type="taxonomic scope" value="Eukaryota"/>
</dbReference>
<dbReference type="PANTHER" id="PTHR33112">
    <property type="entry name" value="DOMAIN PROTEIN, PUTATIVE-RELATED"/>
    <property type="match status" value="1"/>
</dbReference>
<reference evidence="2 3" key="1">
    <citation type="journal article" date="2012" name="BMC Genomics">
        <title>Tools to kill: Genome of one of the most destructive plant pathogenic fungi Macrophomina phaseolina.</title>
        <authorList>
            <person name="Islam M.S."/>
            <person name="Haque M.S."/>
            <person name="Islam M.M."/>
            <person name="Emdad E.M."/>
            <person name="Halim A."/>
            <person name="Hossen Q.M.M."/>
            <person name="Hossain M.Z."/>
            <person name="Ahmed B."/>
            <person name="Rahim S."/>
            <person name="Rahman M.S."/>
            <person name="Alam M.M."/>
            <person name="Hou S."/>
            <person name="Wan X."/>
            <person name="Saito J.A."/>
            <person name="Alam M."/>
        </authorList>
    </citation>
    <scope>NUCLEOTIDE SEQUENCE [LARGE SCALE GENOMIC DNA]</scope>
    <source>
        <strain evidence="2 3">MS6</strain>
    </source>
</reference>
<dbReference type="EMBL" id="AHHD01000138">
    <property type="protein sequence ID" value="EKG19732.1"/>
    <property type="molecule type" value="Genomic_DNA"/>
</dbReference>
<dbReference type="VEuPathDB" id="FungiDB:MPH_02980"/>
<dbReference type="Proteomes" id="UP000007129">
    <property type="component" value="Unassembled WGS sequence"/>
</dbReference>
<feature type="domain" description="Heterokaryon incompatibility" evidence="1">
    <location>
        <begin position="12"/>
        <end position="135"/>
    </location>
</feature>
<evidence type="ECO:0000259" key="1">
    <source>
        <dbReference type="Pfam" id="PF06985"/>
    </source>
</evidence>
<dbReference type="HOGENOM" id="CLU_002639_5_3_1"/>
<evidence type="ECO:0000313" key="3">
    <source>
        <dbReference type="Proteomes" id="UP000007129"/>
    </source>
</evidence>